<evidence type="ECO:0000313" key="2">
    <source>
        <dbReference type="Proteomes" id="UP000190092"/>
    </source>
</evidence>
<evidence type="ECO:0000313" key="1">
    <source>
        <dbReference type="EMBL" id="SJZ87381.1"/>
    </source>
</evidence>
<gene>
    <name evidence="1" type="ORF">SAMN02745126_02655</name>
</gene>
<dbReference type="AlphaFoldDB" id="A0A1T4P7J7"/>
<protein>
    <submittedName>
        <fullName evidence="1">Uncharacterized protein</fullName>
    </submittedName>
</protein>
<accession>A0A1T4P7J7</accession>
<dbReference type="EMBL" id="FUWJ01000002">
    <property type="protein sequence ID" value="SJZ87381.1"/>
    <property type="molecule type" value="Genomic_DNA"/>
</dbReference>
<dbReference type="RefSeq" id="WP_085934314.1">
    <property type="nucleotide sequence ID" value="NZ_FUWJ01000002.1"/>
</dbReference>
<dbReference type="Proteomes" id="UP000190092">
    <property type="component" value="Unassembled WGS sequence"/>
</dbReference>
<keyword evidence="2" id="KW-1185">Reference proteome</keyword>
<name>A0A1T4P7J7_9HYPH</name>
<proteinExistence type="predicted"/>
<organism evidence="1 2">
    <name type="scientific">Enhydrobacter aerosaccus</name>
    <dbReference type="NCBI Taxonomy" id="225324"/>
    <lineage>
        <taxon>Bacteria</taxon>
        <taxon>Pseudomonadati</taxon>
        <taxon>Pseudomonadota</taxon>
        <taxon>Alphaproteobacteria</taxon>
        <taxon>Hyphomicrobiales</taxon>
        <taxon>Enhydrobacter</taxon>
    </lineage>
</organism>
<sequence>MGQGAVRGVAVMVTMLALWDRGASLAQGVGFLTEQQRLASYCTGVSEARLRDLNDFLKIDCAGSKRKECVTAADELGRAQIMDRRLWAYLTKEIFTSKDQGPRERALAYSQMTRGSDNWLACKRRPPRTDPDNLPACRESRGCLIEERFSFLPP</sequence>
<reference evidence="2" key="1">
    <citation type="submission" date="2017-02" db="EMBL/GenBank/DDBJ databases">
        <authorList>
            <person name="Varghese N."/>
            <person name="Submissions S."/>
        </authorList>
    </citation>
    <scope>NUCLEOTIDE SEQUENCE [LARGE SCALE GENOMIC DNA]</scope>
    <source>
        <strain evidence="2">ATCC 27094</strain>
    </source>
</reference>